<dbReference type="InterPro" id="IPR036965">
    <property type="entry name" value="Terpene_synth_N_sf"/>
</dbReference>
<reference evidence="1" key="1">
    <citation type="submission" date="2020-06" db="EMBL/GenBank/DDBJ databases">
        <authorList>
            <person name="Li T."/>
            <person name="Hu X."/>
            <person name="Zhang T."/>
            <person name="Song X."/>
            <person name="Zhang H."/>
            <person name="Dai N."/>
            <person name="Sheng W."/>
            <person name="Hou X."/>
            <person name="Wei L."/>
        </authorList>
    </citation>
    <scope>NUCLEOTIDE SEQUENCE</scope>
    <source>
        <strain evidence="1">G01</strain>
        <tissue evidence="1">Leaf</tissue>
    </source>
</reference>
<dbReference type="PANTHER" id="PTHR31739:SF30">
    <property type="entry name" value="COPAL-8-OL DIPHOSPHATE HYDRATASE, CHLOROPLASTIC"/>
    <property type="match status" value="1"/>
</dbReference>
<accession>A0AAW2MH45</accession>
<dbReference type="GO" id="GO:0000287">
    <property type="term" value="F:magnesium ion binding"/>
    <property type="evidence" value="ECO:0007669"/>
    <property type="project" value="TreeGrafter"/>
</dbReference>
<dbReference type="PANTHER" id="PTHR31739">
    <property type="entry name" value="ENT-COPALYL DIPHOSPHATE SYNTHASE, CHLOROPLASTIC"/>
    <property type="match status" value="1"/>
</dbReference>
<protein>
    <submittedName>
        <fullName evidence="1">Syn-copalyl diphosphate synthase TPS3, chloroplastic</fullName>
    </submittedName>
</protein>
<dbReference type="EMBL" id="JACGWK010000010">
    <property type="protein sequence ID" value="KAL0330889.1"/>
    <property type="molecule type" value="Genomic_DNA"/>
</dbReference>
<dbReference type="GO" id="GO:0009507">
    <property type="term" value="C:chloroplast"/>
    <property type="evidence" value="ECO:0007669"/>
    <property type="project" value="TreeGrafter"/>
</dbReference>
<dbReference type="Gene3D" id="1.50.10.160">
    <property type="match status" value="1"/>
</dbReference>
<dbReference type="SFLD" id="SFLDG01014">
    <property type="entry name" value="Terpene_Cyclase_Like_1_N-term"/>
    <property type="match status" value="1"/>
</dbReference>
<dbReference type="SUPFAM" id="SSF48239">
    <property type="entry name" value="Terpenoid cyclases/Protein prenyltransferases"/>
    <property type="match status" value="2"/>
</dbReference>
<name>A0AAW2MH45_9LAMI</name>
<evidence type="ECO:0000313" key="1">
    <source>
        <dbReference type="EMBL" id="KAL0330889.1"/>
    </source>
</evidence>
<gene>
    <name evidence="1" type="ORF">Sangu_1634400</name>
</gene>
<reference evidence="1" key="2">
    <citation type="journal article" date="2024" name="Plant">
        <title>Genomic evolution and insights into agronomic trait innovations of Sesamum species.</title>
        <authorList>
            <person name="Miao H."/>
            <person name="Wang L."/>
            <person name="Qu L."/>
            <person name="Liu H."/>
            <person name="Sun Y."/>
            <person name="Le M."/>
            <person name="Wang Q."/>
            <person name="Wei S."/>
            <person name="Zheng Y."/>
            <person name="Lin W."/>
            <person name="Duan Y."/>
            <person name="Cao H."/>
            <person name="Xiong S."/>
            <person name="Wang X."/>
            <person name="Wei L."/>
            <person name="Li C."/>
            <person name="Ma Q."/>
            <person name="Ju M."/>
            <person name="Zhao R."/>
            <person name="Li G."/>
            <person name="Mu C."/>
            <person name="Tian Q."/>
            <person name="Mei H."/>
            <person name="Zhang T."/>
            <person name="Gao T."/>
            <person name="Zhang H."/>
        </authorList>
    </citation>
    <scope>NUCLEOTIDE SEQUENCE</scope>
    <source>
        <strain evidence="1">G01</strain>
    </source>
</reference>
<proteinExistence type="predicted"/>
<dbReference type="Gene3D" id="1.50.10.130">
    <property type="entry name" value="Terpene synthase, N-terminal domain"/>
    <property type="match status" value="1"/>
</dbReference>
<comment type="caution">
    <text evidence="1">The sequence shown here is derived from an EMBL/GenBank/DDBJ whole genome shotgun (WGS) entry which is preliminary data.</text>
</comment>
<sequence length="408" mass="47025">MLGSMDDGRISVSPYDTAWVALIRDLQGRDIPQFPSSLDWISNNQLSDGSWGNEHFFLAYDRLINTLACVVALTTWNMHADMIQKGLSFIKDNVSKLEDSNPEHMTCGFEVVFLPFFRELEIWHPCIPYDAPVIRQICVLKMMDEGLAHADVDCIMIPSPSAYPVDIFARLGQWIGCNALEFPVSLHQKSRTVWITFIDSGQRKAWYSGESLNFAKLMTHPWASQVLFPGETILEQARQFSYNFLRERLQKDQLLDKWLISEHLPDEIKCGLEMPWYATLPRVEARFYIQNYSVDDIWIGKTLYRMPDINNEAYLELAKWYEDSSLEEFGISKKELLLFYFLASASIFEPERGLITILFEAIRDLKSHAQEQIGRDISDLLLDAWGVWLNKLGGGEEEIQEAELLVSK</sequence>
<dbReference type="GO" id="GO:0010333">
    <property type="term" value="F:terpene synthase activity"/>
    <property type="evidence" value="ECO:0007669"/>
    <property type="project" value="InterPro"/>
</dbReference>
<dbReference type="InterPro" id="IPR050148">
    <property type="entry name" value="Terpene_synthase-like"/>
</dbReference>
<dbReference type="InterPro" id="IPR008930">
    <property type="entry name" value="Terpenoid_cyclase/PrenylTrfase"/>
</dbReference>
<dbReference type="GO" id="GO:0009686">
    <property type="term" value="P:gibberellin biosynthetic process"/>
    <property type="evidence" value="ECO:0007669"/>
    <property type="project" value="TreeGrafter"/>
</dbReference>
<organism evidence="1">
    <name type="scientific">Sesamum angustifolium</name>
    <dbReference type="NCBI Taxonomy" id="2727405"/>
    <lineage>
        <taxon>Eukaryota</taxon>
        <taxon>Viridiplantae</taxon>
        <taxon>Streptophyta</taxon>
        <taxon>Embryophyta</taxon>
        <taxon>Tracheophyta</taxon>
        <taxon>Spermatophyta</taxon>
        <taxon>Magnoliopsida</taxon>
        <taxon>eudicotyledons</taxon>
        <taxon>Gunneridae</taxon>
        <taxon>Pentapetalae</taxon>
        <taxon>asterids</taxon>
        <taxon>lamiids</taxon>
        <taxon>Lamiales</taxon>
        <taxon>Pedaliaceae</taxon>
        <taxon>Sesamum</taxon>
    </lineage>
</organism>
<dbReference type="AlphaFoldDB" id="A0AAW2MH45"/>